<protein>
    <recommendedName>
        <fullName evidence="1">Helix-turn-helix domain-containing protein</fullName>
    </recommendedName>
</protein>
<sequence length="65" mass="7245">MQDFLTVKEAAAHVGLSTHTLNAYRIAGNGPPYFKLGGKHVRYDRNQLEEWARSDQRLSTSQAAA</sequence>
<gene>
    <name evidence="2" type="ORF">AN936_08440</name>
</gene>
<feature type="domain" description="Helix-turn-helix" evidence="1">
    <location>
        <begin position="4"/>
        <end position="54"/>
    </location>
</feature>
<reference evidence="2 3" key="1">
    <citation type="journal article" date="2015" name="Genome Announc.">
        <title>Complete Genome Sequence of Polypropylene Glycol- and Polyethylene Glycol-Degrading Sphingopyxis macrogoltabida Strain EY-1.</title>
        <authorList>
            <person name="Ohtsubo Y."/>
            <person name="Nagata Y."/>
            <person name="Numata M."/>
            <person name="Tsuchikane K."/>
            <person name="Hosoyama A."/>
            <person name="Yamazoe A."/>
            <person name="Tsuda M."/>
            <person name="Fujita N."/>
            <person name="Kawai F."/>
        </authorList>
    </citation>
    <scope>NUCLEOTIDE SEQUENCE [LARGE SCALE GENOMIC DNA]</scope>
    <source>
        <strain evidence="2 3">EY-1</strain>
    </source>
</reference>
<dbReference type="RefSeq" id="WP_054587764.1">
    <property type="nucleotide sequence ID" value="NZ_CP012700.1"/>
</dbReference>
<accession>A0A0N9UUA0</accession>
<dbReference type="PATRIC" id="fig|33050.5.peg.1756"/>
<dbReference type="OrthoDB" id="9806994at2"/>
<dbReference type="KEGG" id="smag:AN936_08440"/>
<dbReference type="EMBL" id="CP012700">
    <property type="protein sequence ID" value="ALH80394.1"/>
    <property type="molecule type" value="Genomic_DNA"/>
</dbReference>
<dbReference type="Pfam" id="PF12728">
    <property type="entry name" value="HTH_17"/>
    <property type="match status" value="1"/>
</dbReference>
<proteinExistence type="predicted"/>
<dbReference type="Proteomes" id="UP000058074">
    <property type="component" value="Chromosome"/>
</dbReference>
<dbReference type="SUPFAM" id="SSF46955">
    <property type="entry name" value="Putative DNA-binding domain"/>
    <property type="match status" value="1"/>
</dbReference>
<dbReference type="AlphaFoldDB" id="A0A0N9UUA0"/>
<evidence type="ECO:0000259" key="1">
    <source>
        <dbReference type="Pfam" id="PF12728"/>
    </source>
</evidence>
<name>A0A0N9UUA0_SPHMC</name>
<evidence type="ECO:0000313" key="3">
    <source>
        <dbReference type="Proteomes" id="UP000058074"/>
    </source>
</evidence>
<dbReference type="InterPro" id="IPR009061">
    <property type="entry name" value="DNA-bd_dom_put_sf"/>
</dbReference>
<organism evidence="2 3">
    <name type="scientific">Sphingopyxis macrogoltabida</name>
    <name type="common">Sphingomonas macrogoltabidus</name>
    <dbReference type="NCBI Taxonomy" id="33050"/>
    <lineage>
        <taxon>Bacteria</taxon>
        <taxon>Pseudomonadati</taxon>
        <taxon>Pseudomonadota</taxon>
        <taxon>Alphaproteobacteria</taxon>
        <taxon>Sphingomonadales</taxon>
        <taxon>Sphingomonadaceae</taxon>
        <taxon>Sphingopyxis</taxon>
    </lineage>
</organism>
<evidence type="ECO:0000313" key="2">
    <source>
        <dbReference type="EMBL" id="ALH80394.1"/>
    </source>
</evidence>
<dbReference type="InterPro" id="IPR041657">
    <property type="entry name" value="HTH_17"/>
</dbReference>